<feature type="transmembrane region" description="Helical" evidence="1">
    <location>
        <begin position="75"/>
        <end position="93"/>
    </location>
</feature>
<keyword evidence="1" id="KW-1133">Transmembrane helix</keyword>
<dbReference type="EMBL" id="JRUQ01000016">
    <property type="protein sequence ID" value="KGT95470.1"/>
    <property type="molecule type" value="Genomic_DNA"/>
</dbReference>
<dbReference type="InterPro" id="IPR008523">
    <property type="entry name" value="DUF805"/>
</dbReference>
<dbReference type="PANTHER" id="PTHR34980">
    <property type="entry name" value="INNER MEMBRANE PROTEIN-RELATED-RELATED"/>
    <property type="match status" value="1"/>
</dbReference>
<evidence type="ECO:0000313" key="3">
    <source>
        <dbReference type="Proteomes" id="UP000030351"/>
    </source>
</evidence>
<reference evidence="2 3" key="1">
    <citation type="submission" date="2014-10" db="EMBL/GenBank/DDBJ databases">
        <title>Genome sequence of Erwinia typographi M043b.</title>
        <authorList>
            <person name="Chan K.-G."/>
            <person name="Tan W.-S."/>
        </authorList>
    </citation>
    <scope>NUCLEOTIDE SEQUENCE [LARGE SCALE GENOMIC DNA]</scope>
    <source>
        <strain evidence="2 3">M043b</strain>
    </source>
</reference>
<keyword evidence="1" id="KW-0472">Membrane</keyword>
<sequence>MTLQAWCFSWRGRLGRRDLWVWLTLWLALMMILSLLVDKGWVGPQTAAFGVVFLLLPTSAVVVKRLHDRNKAGYWALLLLVAWFLLAGDWGMLSARWQWALGRFIPTLILVTLMLELGTFSGTPGENRFGKTASPVNYFGRRTPDYQ</sequence>
<organism evidence="2 3">
    <name type="scientific">Erwinia typographi</name>
    <dbReference type="NCBI Taxonomy" id="371042"/>
    <lineage>
        <taxon>Bacteria</taxon>
        <taxon>Pseudomonadati</taxon>
        <taxon>Pseudomonadota</taxon>
        <taxon>Gammaproteobacteria</taxon>
        <taxon>Enterobacterales</taxon>
        <taxon>Erwiniaceae</taxon>
        <taxon>Erwinia</taxon>
    </lineage>
</organism>
<feature type="transmembrane region" description="Helical" evidence="1">
    <location>
        <begin position="19"/>
        <end position="37"/>
    </location>
</feature>
<dbReference type="GO" id="GO:0005886">
    <property type="term" value="C:plasma membrane"/>
    <property type="evidence" value="ECO:0007669"/>
    <property type="project" value="TreeGrafter"/>
</dbReference>
<comment type="caution">
    <text evidence="2">The sequence shown here is derived from an EMBL/GenBank/DDBJ whole genome shotgun (WGS) entry which is preliminary data.</text>
</comment>
<keyword evidence="1" id="KW-0812">Transmembrane</keyword>
<proteinExistence type="predicted"/>
<dbReference type="Pfam" id="PF05656">
    <property type="entry name" value="DUF805"/>
    <property type="match status" value="1"/>
</dbReference>
<gene>
    <name evidence="2" type="ORF">NG99_03830</name>
</gene>
<dbReference type="eggNOG" id="COG3152">
    <property type="taxonomic scope" value="Bacteria"/>
</dbReference>
<dbReference type="STRING" id="371042.NG99_03830"/>
<dbReference type="PANTHER" id="PTHR34980:SF1">
    <property type="entry name" value="INNER MEMBRANE PROTEIN"/>
    <property type="match status" value="1"/>
</dbReference>
<dbReference type="AlphaFoldDB" id="A0A0A3Z9E0"/>
<keyword evidence="3" id="KW-1185">Reference proteome</keyword>
<name>A0A0A3Z9E0_9GAMM</name>
<dbReference type="RefSeq" id="WP_034888576.1">
    <property type="nucleotide sequence ID" value="NZ_JRUQ01000016.1"/>
</dbReference>
<dbReference type="Proteomes" id="UP000030351">
    <property type="component" value="Unassembled WGS sequence"/>
</dbReference>
<evidence type="ECO:0000313" key="2">
    <source>
        <dbReference type="EMBL" id="KGT95470.1"/>
    </source>
</evidence>
<accession>A0A0A3Z9E0</accession>
<feature type="transmembrane region" description="Helical" evidence="1">
    <location>
        <begin position="99"/>
        <end position="118"/>
    </location>
</feature>
<dbReference type="OrthoDB" id="9812349at2"/>
<feature type="transmembrane region" description="Helical" evidence="1">
    <location>
        <begin position="43"/>
        <end position="63"/>
    </location>
</feature>
<protein>
    <submittedName>
        <fullName evidence="2">Membrane protein</fullName>
    </submittedName>
</protein>
<evidence type="ECO:0000256" key="1">
    <source>
        <dbReference type="SAM" id="Phobius"/>
    </source>
</evidence>